<dbReference type="SUPFAM" id="SSF109604">
    <property type="entry name" value="HD-domain/PDEase-like"/>
    <property type="match status" value="1"/>
</dbReference>
<dbReference type="AlphaFoldDB" id="A0A1F4NRR6"/>
<evidence type="ECO:0000259" key="8">
    <source>
        <dbReference type="PROSITE" id="PS51831"/>
    </source>
</evidence>
<reference evidence="9 10" key="1">
    <citation type="journal article" date="2016" name="Nat. Commun.">
        <title>Thousands of microbial genomes shed light on interconnected biogeochemical processes in an aquifer system.</title>
        <authorList>
            <person name="Anantharaman K."/>
            <person name="Brown C.T."/>
            <person name="Hug L.A."/>
            <person name="Sharon I."/>
            <person name="Castelle C.J."/>
            <person name="Probst A.J."/>
            <person name="Thomas B.C."/>
            <person name="Singh A."/>
            <person name="Wilkins M.J."/>
            <person name="Karaoz U."/>
            <person name="Brodie E.L."/>
            <person name="Williams K.H."/>
            <person name="Hubbard S.S."/>
            <person name="Banfield J.F."/>
        </authorList>
    </citation>
    <scope>NUCLEOTIDE SEQUENCE [LARGE SCALE GENOMIC DNA]</scope>
</reference>
<dbReference type="EMBL" id="META01000003">
    <property type="protein sequence ID" value="OGB74195.1"/>
    <property type="molecule type" value="Genomic_DNA"/>
</dbReference>
<dbReference type="PROSITE" id="PS51831">
    <property type="entry name" value="HD"/>
    <property type="match status" value="1"/>
</dbReference>
<dbReference type="SUPFAM" id="SSF54791">
    <property type="entry name" value="Eukaryotic type KH-domain (KH-domain type I)"/>
    <property type="match status" value="1"/>
</dbReference>
<dbReference type="NCBIfam" id="TIGR00277">
    <property type="entry name" value="HDIG"/>
    <property type="match status" value="1"/>
</dbReference>
<evidence type="ECO:0000256" key="5">
    <source>
        <dbReference type="HAMAP-Rule" id="MF_00335"/>
    </source>
</evidence>
<keyword evidence="4 5" id="KW-0694">RNA-binding</keyword>
<dbReference type="HAMAP" id="MF_00335">
    <property type="entry name" value="RNase_Y"/>
    <property type="match status" value="1"/>
</dbReference>
<sequence>MESWLIWLVWLLAGAALGYLIRAALSQRRVSRAEQEADKIIKKAQDRLDEAAQKEKEIVIAAKEEASKIRERAEGEEQRRRTELADWEKRLGQKDETLDRRTEDLDRKQENVLKQDEGIKEVREEILKIREQQEEKLAAIAKLSKEEAKELLLKRTEKEAKDDILKLMRDIEEQARDEAEAKARDIISSAIQRYASETAVESTTNVVQLPSDDLKGRVIGKEGRNIQAFERATGVDLIVDDTPEVVVISGFDPVRRAIAKKALERLVADGRIQPARIEEMVERAKKEIASDIKKAGEEAVLELGLTGLPLDLIKIIGRLKYRTSYGQNILKHSVEAAHLAGMMAAQVGADVRLAKLATLIHDIGKALDHEMEGTHIDLSKDIAVKYGMPKEVIQAIEVSHEGSGGPKTAIDFISMAADAISASRPGARRESLEQYIKRLGDLENIATSFEGVERAYAIQAGREVRVLVIPEEIDDLGIIKLAKDIAQKIEKDMTYPGTVKVNVIRETRAEDVAK</sequence>
<evidence type="ECO:0000256" key="4">
    <source>
        <dbReference type="ARBA" id="ARBA00022884"/>
    </source>
</evidence>
<dbReference type="InterPro" id="IPR004088">
    <property type="entry name" value="KH_dom_type_1"/>
</dbReference>
<evidence type="ECO:0000256" key="7">
    <source>
        <dbReference type="SAM" id="Coils"/>
    </source>
</evidence>
<dbReference type="GO" id="GO:0016787">
    <property type="term" value="F:hydrolase activity"/>
    <property type="evidence" value="ECO:0007669"/>
    <property type="project" value="UniProtKB-KW"/>
</dbReference>
<dbReference type="Pfam" id="PF01966">
    <property type="entry name" value="HD"/>
    <property type="match status" value="1"/>
</dbReference>
<dbReference type="SMART" id="SM00322">
    <property type="entry name" value="KH"/>
    <property type="match status" value="1"/>
</dbReference>
<dbReference type="InterPro" id="IPR003607">
    <property type="entry name" value="HD/PDEase_dom"/>
</dbReference>
<dbReference type="GO" id="GO:0003723">
    <property type="term" value="F:RNA binding"/>
    <property type="evidence" value="ECO:0007669"/>
    <property type="project" value="UniProtKB-UniRule"/>
</dbReference>
<evidence type="ECO:0000313" key="10">
    <source>
        <dbReference type="Proteomes" id="UP000176651"/>
    </source>
</evidence>
<dbReference type="Proteomes" id="UP000176651">
    <property type="component" value="Unassembled WGS sequence"/>
</dbReference>
<feature type="domain" description="HD" evidence="8">
    <location>
        <begin position="329"/>
        <end position="423"/>
    </location>
</feature>
<dbReference type="PANTHER" id="PTHR12826:SF15">
    <property type="entry name" value="RIBONUCLEASE Y"/>
    <property type="match status" value="1"/>
</dbReference>
<dbReference type="Gene3D" id="3.30.1370.10">
    <property type="entry name" value="K Homology domain, type 1"/>
    <property type="match status" value="1"/>
</dbReference>
<accession>A0A1F4NRR6</accession>
<evidence type="ECO:0000313" key="9">
    <source>
        <dbReference type="EMBL" id="OGB74195.1"/>
    </source>
</evidence>
<keyword evidence="1 5" id="KW-0540">Nuclease</keyword>
<keyword evidence="7" id="KW-0175">Coiled coil</keyword>
<comment type="caution">
    <text evidence="9">The sequence shown here is derived from an EMBL/GenBank/DDBJ whole genome shotgun (WGS) entry which is preliminary data.</text>
</comment>
<keyword evidence="3 5" id="KW-0378">Hydrolase</keyword>
<gene>
    <name evidence="5" type="primary">rny</name>
    <name evidence="9" type="ORF">A2V68_00225</name>
</gene>
<keyword evidence="2 5" id="KW-0255">Endonuclease</keyword>
<dbReference type="EC" id="3.1.-.-" evidence="5 6"/>
<dbReference type="Pfam" id="PF00013">
    <property type="entry name" value="KH_1"/>
    <property type="match status" value="1"/>
</dbReference>
<dbReference type="InterPro" id="IPR006674">
    <property type="entry name" value="HD_domain"/>
</dbReference>
<dbReference type="PANTHER" id="PTHR12826">
    <property type="entry name" value="RIBONUCLEASE Y"/>
    <property type="match status" value="1"/>
</dbReference>
<dbReference type="InterPro" id="IPR004087">
    <property type="entry name" value="KH_dom"/>
</dbReference>
<dbReference type="GO" id="GO:0005886">
    <property type="term" value="C:plasma membrane"/>
    <property type="evidence" value="ECO:0007669"/>
    <property type="project" value="UniProtKB-UniRule"/>
</dbReference>
<dbReference type="CDD" id="cd22431">
    <property type="entry name" value="KH-I_RNaseY"/>
    <property type="match status" value="1"/>
</dbReference>
<evidence type="ECO:0000256" key="1">
    <source>
        <dbReference type="ARBA" id="ARBA00022722"/>
    </source>
</evidence>
<comment type="similarity">
    <text evidence="5">Belongs to the RNase Y family.</text>
</comment>
<dbReference type="InterPro" id="IPR017705">
    <property type="entry name" value="Ribonuclease_Y"/>
</dbReference>
<dbReference type="InterPro" id="IPR022711">
    <property type="entry name" value="RNase_Y_N"/>
</dbReference>
<dbReference type="CDD" id="cd00077">
    <property type="entry name" value="HDc"/>
    <property type="match status" value="1"/>
</dbReference>
<dbReference type="Pfam" id="PF12072">
    <property type="entry name" value="RNase_Y_N"/>
    <property type="match status" value="1"/>
</dbReference>
<dbReference type="GO" id="GO:0004521">
    <property type="term" value="F:RNA endonuclease activity"/>
    <property type="evidence" value="ECO:0007669"/>
    <property type="project" value="UniProtKB-UniRule"/>
</dbReference>
<organism evidence="9 10">
    <name type="scientific">candidate division Kazan bacterium RBG_13_50_9</name>
    <dbReference type="NCBI Taxonomy" id="1798535"/>
    <lineage>
        <taxon>Bacteria</taxon>
        <taxon>Bacteria division Kazan-3B-28</taxon>
    </lineage>
</organism>
<feature type="coiled-coil region" evidence="7">
    <location>
        <begin position="23"/>
        <end position="177"/>
    </location>
</feature>
<name>A0A1F4NRR6_UNCK3</name>
<comment type="function">
    <text evidence="5">Endoribonuclease that initiates mRNA decay.</text>
</comment>
<dbReference type="GO" id="GO:0006402">
    <property type="term" value="P:mRNA catabolic process"/>
    <property type="evidence" value="ECO:0007669"/>
    <property type="project" value="UniProtKB-UniRule"/>
</dbReference>
<protein>
    <recommendedName>
        <fullName evidence="5 6">Ribonuclease Y</fullName>
        <shortName evidence="5">RNase Y</shortName>
        <ecNumber evidence="5 6">3.1.-.-</ecNumber>
    </recommendedName>
</protein>
<dbReference type="NCBIfam" id="TIGR03319">
    <property type="entry name" value="RNase_Y"/>
    <property type="match status" value="1"/>
</dbReference>
<proteinExistence type="inferred from homology"/>
<evidence type="ECO:0000256" key="3">
    <source>
        <dbReference type="ARBA" id="ARBA00022801"/>
    </source>
</evidence>
<dbReference type="InterPro" id="IPR036612">
    <property type="entry name" value="KH_dom_type_1_sf"/>
</dbReference>
<dbReference type="InterPro" id="IPR006675">
    <property type="entry name" value="HDIG_dom"/>
</dbReference>
<dbReference type="SMART" id="SM00471">
    <property type="entry name" value="HDc"/>
    <property type="match status" value="1"/>
</dbReference>
<dbReference type="PROSITE" id="PS50084">
    <property type="entry name" value="KH_TYPE_1"/>
    <property type="match status" value="1"/>
</dbReference>
<dbReference type="Gene3D" id="1.10.3210.10">
    <property type="entry name" value="Hypothetical protein af1432"/>
    <property type="match status" value="1"/>
</dbReference>
<dbReference type="STRING" id="1798535.A2V68_00225"/>
<evidence type="ECO:0000256" key="6">
    <source>
        <dbReference type="NCBIfam" id="TIGR03319"/>
    </source>
</evidence>
<evidence type="ECO:0000256" key="2">
    <source>
        <dbReference type="ARBA" id="ARBA00022759"/>
    </source>
</evidence>